<keyword evidence="1" id="KW-0812">Transmembrane</keyword>
<dbReference type="RefSeq" id="WP_170021805.1">
    <property type="nucleotide sequence ID" value="NZ_JABCSC020000002.1"/>
</dbReference>
<keyword evidence="3" id="KW-1185">Reference proteome</keyword>
<keyword evidence="1" id="KW-1133">Transmembrane helix</keyword>
<comment type="caution">
    <text evidence="2">The sequence shown here is derived from an EMBL/GenBank/DDBJ whole genome shotgun (WGS) entry which is preliminary data.</text>
</comment>
<dbReference type="Proteomes" id="UP000778523">
    <property type="component" value="Unassembled WGS sequence"/>
</dbReference>
<reference evidence="2 3" key="1">
    <citation type="submission" date="2020-06" db="EMBL/GenBank/DDBJ databases">
        <title>Draft genome of Uliginosibacterium sp. IMCC34675.</title>
        <authorList>
            <person name="Song J."/>
        </authorList>
    </citation>
    <scope>NUCLEOTIDE SEQUENCE [LARGE SCALE GENOMIC DNA]</scope>
    <source>
        <strain evidence="2 3">IMCC34675</strain>
    </source>
</reference>
<dbReference type="NCBIfam" id="TIGR02532">
    <property type="entry name" value="IV_pilin_GFxxxE"/>
    <property type="match status" value="1"/>
</dbReference>
<sequence>MRRTSEHRAAAGFTLIEMIVVMTITAILVAIVAVFIRRPMEGLVDTTRRAALADAADTALRRMAREIRAALPNSLRVAQSGSTWYIEFLPVLAAGRYCEQSDCGSTPLDTVGGNASLSFAGPAPALSPIPAGTEAVIYNLGVTGLDAYAGGNSVGLASIGASSISFSASKIFTYASPGRRVQLIGPPVSYACSSGGTLSRIWGYTKQASQPVALPANASSAVLADFVASCAVDYTQSAIDQNGLLYLSLQLARAGETVSVSHAIQINNTP</sequence>
<keyword evidence="1" id="KW-0472">Membrane</keyword>
<organism evidence="2 3">
    <name type="scientific">Uliginosibacterium aquaticum</name>
    <dbReference type="NCBI Taxonomy" id="2731212"/>
    <lineage>
        <taxon>Bacteria</taxon>
        <taxon>Pseudomonadati</taxon>
        <taxon>Pseudomonadota</taxon>
        <taxon>Betaproteobacteria</taxon>
        <taxon>Rhodocyclales</taxon>
        <taxon>Zoogloeaceae</taxon>
        <taxon>Uliginosibacterium</taxon>
    </lineage>
</organism>
<gene>
    <name evidence="2" type="ORF">HJ583_010180</name>
</gene>
<dbReference type="SUPFAM" id="SSF54523">
    <property type="entry name" value="Pili subunits"/>
    <property type="match status" value="1"/>
</dbReference>
<proteinExistence type="predicted"/>
<dbReference type="InterPro" id="IPR012902">
    <property type="entry name" value="N_methyl_site"/>
</dbReference>
<dbReference type="InterPro" id="IPR045584">
    <property type="entry name" value="Pilin-like"/>
</dbReference>
<name>A0ABX2IK45_9RHOO</name>
<feature type="transmembrane region" description="Helical" evidence="1">
    <location>
        <begin position="12"/>
        <end position="36"/>
    </location>
</feature>
<protein>
    <submittedName>
        <fullName evidence="2">Prepilin-type N-terminal cleavage/methylation domain-containing protein</fullName>
    </submittedName>
</protein>
<dbReference type="PROSITE" id="PS00409">
    <property type="entry name" value="PROKAR_NTER_METHYL"/>
    <property type="match status" value="1"/>
</dbReference>
<dbReference type="Pfam" id="PF07963">
    <property type="entry name" value="N_methyl"/>
    <property type="match status" value="1"/>
</dbReference>
<evidence type="ECO:0000313" key="3">
    <source>
        <dbReference type="Proteomes" id="UP000778523"/>
    </source>
</evidence>
<dbReference type="Gene3D" id="3.30.700.10">
    <property type="entry name" value="Glycoprotein, Type 4 Pilin"/>
    <property type="match status" value="1"/>
</dbReference>
<accession>A0ABX2IK45</accession>
<evidence type="ECO:0000313" key="2">
    <source>
        <dbReference type="EMBL" id="NSL55392.1"/>
    </source>
</evidence>
<dbReference type="EMBL" id="JABCSC020000002">
    <property type="protein sequence ID" value="NSL55392.1"/>
    <property type="molecule type" value="Genomic_DNA"/>
</dbReference>
<evidence type="ECO:0000256" key="1">
    <source>
        <dbReference type="SAM" id="Phobius"/>
    </source>
</evidence>